<dbReference type="GO" id="GO:0006397">
    <property type="term" value="P:mRNA processing"/>
    <property type="evidence" value="ECO:0007669"/>
    <property type="project" value="UniProtKB-KW"/>
</dbReference>
<evidence type="ECO:0000313" key="22">
    <source>
        <dbReference type="EMBL" id="MXQ93115.1"/>
    </source>
</evidence>
<feature type="region of interest" description="Disordered" evidence="20">
    <location>
        <begin position="147"/>
        <end position="217"/>
    </location>
</feature>
<keyword evidence="14" id="KW-0508">mRNA splicing</keyword>
<evidence type="ECO:0000256" key="5">
    <source>
        <dbReference type="ARBA" id="ARBA00022448"/>
    </source>
</evidence>
<dbReference type="FunFam" id="1.20.5.170:FF:000047">
    <property type="entry name" value="male-specific lethal 1 homolog isoform X1"/>
    <property type="match status" value="1"/>
</dbReference>
<dbReference type="GO" id="GO:0006325">
    <property type="term" value="P:chromatin organization"/>
    <property type="evidence" value="ECO:0007669"/>
    <property type="project" value="UniProtKB-KW"/>
</dbReference>
<dbReference type="Pfam" id="PF15275">
    <property type="entry name" value="PEHE"/>
    <property type="match status" value="1"/>
</dbReference>
<feature type="region of interest" description="Disordered" evidence="20">
    <location>
        <begin position="1"/>
        <end position="127"/>
    </location>
</feature>
<evidence type="ECO:0000256" key="17">
    <source>
        <dbReference type="ARBA" id="ARBA00070298"/>
    </source>
</evidence>
<sequence length="1393" mass="152183">MTMRSAVFKAAAAPAGGNPEQRLDYERAAALGGPEDEPGAAEAHFLPRHRKLKEPGPPLASSQGGSPAPSPAGCGGKGRGLLLPAGAAPGQQEESWGGSVPLPCPPPATKQAGIGGEPAAAGAGCSPRPKYQAVLPIQTGSLVAAAKEPTPWAGDKGGAAPPAATASDPAGPPPLPLPGPPPLAPTAAAGTLAASEGRWKSMRKSPLGGGGGSGASSQAACLKQILLLQLDLIEQQQQQLQAKEKEIEELKSERDTLLARIERMERRMQLVKKDNEKERHKLFQGYETEEREETELSEKIKLECQPELSETPQTLPPKPFSCGRSGKGHKRKSPFGSTERKIPVKKLAPEFSKVKTKTPKHSPVKEEPCGSLSETVCKRELRSQETPEKPRSSVDTPPRLSTPQKGPSIHPKEKAFSSEIEDLPYLSTTEMYLCRWHQPPPSPLPLRESSPKKEETVARCLMPSSVAGETSVLAVPSWRDHSVEPLRDPNPSDLLENLDDSVFSKRHAKLELDEKRRKRWDIQRIREQRILQRLQLRMYKKKGIQESEPEVTSFFPEPDDVESLMITPFLPVVAFGRPLPKLTPQNFELPWLDERSRCRLEIQKKQTPHRTSQDGRARTVADCPPKSNSPRPGPNRREVRGLTTPPTSPNTQSRAPANVPQRASSAPSPSPRKAGRPAPQVKHAGTSSQASRQPLRRARYVRIWPAAAVLRKMADRRRQRASQDTEDEESGASGSDSGGRAGALHLRRVESGGAKSAEESECVSARGRGGPDRGRGNFFQGDDGEYSEEENSKVELKSEANDAANSSAKDEKGEEKPDTKGTVTGERQSGDGQESTEPVENKVGKKGPKHLDDDEDRKNPAYIPRKGLFFEHDLRGQTQEEEVRPKGRQRKLWKDEGRWEHDKFREDEQAPKSRQELIALYGYDIRSAHNPDDIKPRRIRKPRFGSPPQRDPNWIGERPNKSHRHQGPGGTLPPRTFINRNAAGTGRMSAPRNYSRSGGFKEGRTGFRPAEAGGQHAGRSGETVKHETSYRSRHLEQTPVRDPSPEADAQVLGSPEKEEVAPEIPNPAPDTAPPVPDRPVEKKSYSRARRTRIKAGDAGKVAEEVPPPPEGLTPAPPVPEATPPTPAKTGNWEAPVDSTTGGLEQDVAQLNITEQNWSPGQPAFLQSRELRGMPNHIHMGAGPPPQFNRMEEMGVQGGRAKRYSSQRQRPVPEPPAPPVHISIMEGHYYDPLQFQGPIYTHGDSPAPLPPQGMIVQPEMHLPHPGLHPHQTPAPLPNPGLYPPPVSMSPGQPPPQQLLAPTYFSAPGVMNFGNPSYPYAPGALPPPPPPHLYPNTQAPSQVYGGVTYYNPAQQQVQPKPSPPRRTPQPVTIKPPPPEDSRSENLGEERKQLAV</sequence>
<dbReference type="PROSITE" id="PS52052">
    <property type="entry name" value="PEHE"/>
    <property type="match status" value="1"/>
</dbReference>
<evidence type="ECO:0000256" key="11">
    <source>
        <dbReference type="ARBA" id="ARBA00022884"/>
    </source>
</evidence>
<feature type="compositionally biased region" description="Basic and acidic residues" evidence="20">
    <location>
        <begin position="892"/>
        <end position="915"/>
    </location>
</feature>
<dbReference type="InterPro" id="IPR029332">
    <property type="entry name" value="PEHE_dom"/>
</dbReference>
<feature type="region of interest" description="Disordered" evidence="20">
    <location>
        <begin position="304"/>
        <end position="416"/>
    </location>
</feature>
<keyword evidence="15" id="KW-0539">Nucleus</keyword>
<dbReference type="GO" id="GO:0000184">
    <property type="term" value="P:nuclear-transcribed mRNA catabolic process, nonsense-mediated decay"/>
    <property type="evidence" value="ECO:0007669"/>
    <property type="project" value="UniProtKB-KW"/>
</dbReference>
<keyword evidence="13" id="KW-0866">Nonsense-mediated mRNA decay</keyword>
<evidence type="ECO:0000256" key="14">
    <source>
        <dbReference type="ARBA" id="ARBA00023187"/>
    </source>
</evidence>
<dbReference type="InterPro" id="IPR031840">
    <property type="entry name" value="MSL1_dimer"/>
</dbReference>
<dbReference type="PANTHER" id="PTHR21656:SF2">
    <property type="entry name" value="MALE-SPECIFIC LETHAL 1 HOMOLOG"/>
    <property type="match status" value="1"/>
</dbReference>
<feature type="compositionally biased region" description="Basic and acidic residues" evidence="20">
    <location>
        <begin position="1375"/>
        <end position="1393"/>
    </location>
</feature>
<evidence type="ECO:0000256" key="7">
    <source>
        <dbReference type="ARBA" id="ARBA00022664"/>
    </source>
</evidence>
<evidence type="ECO:0000256" key="3">
    <source>
        <dbReference type="ARBA" id="ARBA00004642"/>
    </source>
</evidence>
<dbReference type="GO" id="GO:0006417">
    <property type="term" value="P:regulation of translation"/>
    <property type="evidence" value="ECO:0007669"/>
    <property type="project" value="UniProtKB-KW"/>
</dbReference>
<feature type="compositionally biased region" description="Basic and acidic residues" evidence="20">
    <location>
        <begin position="790"/>
        <end position="800"/>
    </location>
</feature>
<evidence type="ECO:0000256" key="2">
    <source>
        <dbReference type="ARBA" id="ARBA00004496"/>
    </source>
</evidence>
<evidence type="ECO:0000256" key="16">
    <source>
        <dbReference type="ARBA" id="ARBA00061695"/>
    </source>
</evidence>
<feature type="compositionally biased region" description="Basic and acidic residues" evidence="20">
    <location>
        <begin position="839"/>
        <end position="859"/>
    </location>
</feature>
<feature type="coiled-coil region" evidence="19">
    <location>
        <begin position="223"/>
        <end position="281"/>
    </location>
</feature>
<feature type="compositionally biased region" description="Low complexity" evidence="20">
    <location>
        <begin position="151"/>
        <end position="169"/>
    </location>
</feature>
<keyword evidence="9" id="KW-0810">Translation regulation</keyword>
<feature type="region of interest" description="Disordered" evidence="20">
    <location>
        <begin position="710"/>
        <end position="1140"/>
    </location>
</feature>
<evidence type="ECO:0000256" key="9">
    <source>
        <dbReference type="ARBA" id="ARBA00022845"/>
    </source>
</evidence>
<dbReference type="Pfam" id="PF16801">
    <property type="entry name" value="MSL1_dimer"/>
    <property type="match status" value="1"/>
</dbReference>
<protein>
    <recommendedName>
        <fullName evidence="17">Male-specific lethal 1 homolog</fullName>
    </recommendedName>
    <alternativeName>
        <fullName evidence="18">Male-specific lethal 1-like 1</fullName>
    </alternativeName>
</protein>
<evidence type="ECO:0000256" key="6">
    <source>
        <dbReference type="ARBA" id="ARBA00022490"/>
    </source>
</evidence>
<dbReference type="Proteomes" id="UP000322234">
    <property type="component" value="Unassembled WGS sequence"/>
</dbReference>
<gene>
    <name evidence="22" type="ORF">E5288_WYG003552</name>
</gene>
<evidence type="ECO:0000256" key="15">
    <source>
        <dbReference type="ARBA" id="ARBA00023242"/>
    </source>
</evidence>
<dbReference type="Gene3D" id="6.10.250.2000">
    <property type="match status" value="1"/>
</dbReference>
<keyword evidence="5" id="KW-0813">Transport</keyword>
<dbReference type="GO" id="GO:0003682">
    <property type="term" value="F:chromatin binding"/>
    <property type="evidence" value="ECO:0007669"/>
    <property type="project" value="TreeGrafter"/>
</dbReference>
<feature type="compositionally biased region" description="Basic and acidic residues" evidence="20">
    <location>
        <begin position="376"/>
        <end position="392"/>
    </location>
</feature>
<name>A0A6B0RTA3_9CETA</name>
<evidence type="ECO:0000256" key="18">
    <source>
        <dbReference type="ARBA" id="ARBA00077337"/>
    </source>
</evidence>
<dbReference type="Gene3D" id="1.20.5.170">
    <property type="match status" value="1"/>
</dbReference>
<dbReference type="InterPro" id="IPR026711">
    <property type="entry name" value="Msl-1"/>
</dbReference>
<keyword evidence="10" id="KW-0156">Chromatin regulator</keyword>
<feature type="compositionally biased region" description="Low complexity" evidence="20">
    <location>
        <begin position="185"/>
        <end position="194"/>
    </location>
</feature>
<feature type="region of interest" description="Disordered" evidence="20">
    <location>
        <begin position="1194"/>
        <end position="1214"/>
    </location>
</feature>
<dbReference type="GO" id="GO:0003729">
    <property type="term" value="F:mRNA binding"/>
    <property type="evidence" value="ECO:0007669"/>
    <property type="project" value="InterPro"/>
</dbReference>
<feature type="compositionally biased region" description="Pro residues" evidence="20">
    <location>
        <begin position="1105"/>
        <end position="1126"/>
    </location>
</feature>
<feature type="compositionally biased region" description="Basic and acidic residues" evidence="20">
    <location>
        <begin position="808"/>
        <end position="819"/>
    </location>
</feature>
<feature type="compositionally biased region" description="Polar residues" evidence="20">
    <location>
        <begin position="821"/>
        <end position="838"/>
    </location>
</feature>
<keyword evidence="8" id="KW-0509">mRNA transport</keyword>
<keyword evidence="23" id="KW-1185">Reference proteome</keyword>
<keyword evidence="7" id="KW-0507">mRNA processing</keyword>
<keyword evidence="11" id="KW-0694">RNA-binding</keyword>
<organism evidence="22 23">
    <name type="scientific">Bos mutus</name>
    <name type="common">wild yak</name>
    <dbReference type="NCBI Taxonomy" id="72004"/>
    <lineage>
        <taxon>Eukaryota</taxon>
        <taxon>Metazoa</taxon>
        <taxon>Chordata</taxon>
        <taxon>Craniata</taxon>
        <taxon>Vertebrata</taxon>
        <taxon>Euteleostomi</taxon>
        <taxon>Mammalia</taxon>
        <taxon>Eutheria</taxon>
        <taxon>Laurasiatheria</taxon>
        <taxon>Artiodactyla</taxon>
        <taxon>Ruminantia</taxon>
        <taxon>Pecora</taxon>
        <taxon>Bovidae</taxon>
        <taxon>Bovinae</taxon>
        <taxon>Bos</taxon>
    </lineage>
</organism>
<accession>A0A6B0RTA3</accession>
<evidence type="ECO:0000256" key="20">
    <source>
        <dbReference type="SAM" id="MobiDB-lite"/>
    </source>
</evidence>
<dbReference type="SMART" id="SM01044">
    <property type="entry name" value="Btz"/>
    <property type="match status" value="1"/>
</dbReference>
<reference evidence="22" key="1">
    <citation type="submission" date="2019-10" db="EMBL/GenBank/DDBJ databases">
        <title>The sequence and de novo assembly of the wild yak genome.</title>
        <authorList>
            <person name="Liu Y."/>
        </authorList>
    </citation>
    <scope>NUCLEOTIDE SEQUENCE [LARGE SCALE GENOMIC DNA]</scope>
    <source>
        <strain evidence="22">WY2019</strain>
    </source>
</reference>
<comment type="caution">
    <text evidence="22">The sequence shown here is derived from an EMBL/GenBank/DDBJ whole genome shotgun (WGS) entry which is preliminary data.</text>
</comment>
<feature type="compositionally biased region" description="Basic and acidic residues" evidence="20">
    <location>
        <begin position="926"/>
        <end position="936"/>
    </location>
</feature>
<evidence type="ECO:0000256" key="13">
    <source>
        <dbReference type="ARBA" id="ARBA00023161"/>
    </source>
</evidence>
<evidence type="ECO:0000256" key="4">
    <source>
        <dbReference type="ARBA" id="ARBA00009548"/>
    </source>
</evidence>
<dbReference type="InterPro" id="IPR018545">
    <property type="entry name" value="Btz_dom"/>
</dbReference>
<feature type="compositionally biased region" description="Pro residues" evidence="20">
    <location>
        <begin position="1064"/>
        <end position="1077"/>
    </location>
</feature>
<dbReference type="GO" id="GO:0045893">
    <property type="term" value="P:positive regulation of DNA-templated transcription"/>
    <property type="evidence" value="ECO:0007669"/>
    <property type="project" value="UniProtKB-ARBA"/>
</dbReference>
<evidence type="ECO:0000256" key="19">
    <source>
        <dbReference type="SAM" id="Coils"/>
    </source>
</evidence>
<evidence type="ECO:0000256" key="8">
    <source>
        <dbReference type="ARBA" id="ARBA00022816"/>
    </source>
</evidence>
<evidence type="ECO:0000313" key="23">
    <source>
        <dbReference type="Proteomes" id="UP000322234"/>
    </source>
</evidence>
<comment type="similarity">
    <text evidence="16">Belongs to the msl-1 family.</text>
</comment>
<evidence type="ECO:0000256" key="10">
    <source>
        <dbReference type="ARBA" id="ARBA00022853"/>
    </source>
</evidence>
<dbReference type="SMART" id="SM01300">
    <property type="entry name" value="PEHE"/>
    <property type="match status" value="1"/>
</dbReference>
<evidence type="ECO:0000259" key="21">
    <source>
        <dbReference type="PROSITE" id="PS52052"/>
    </source>
</evidence>
<feature type="compositionally biased region" description="Pro residues" evidence="20">
    <location>
        <begin position="170"/>
        <end position="184"/>
    </location>
</feature>
<comment type="similarity">
    <text evidence="4">Belongs to the CASC3 family.</text>
</comment>
<feature type="compositionally biased region" description="Pro residues" evidence="20">
    <location>
        <begin position="1322"/>
        <end position="1331"/>
    </location>
</feature>
<feature type="compositionally biased region" description="Polar residues" evidence="20">
    <location>
        <begin position="393"/>
        <end position="405"/>
    </location>
</feature>
<feature type="compositionally biased region" description="Pro residues" evidence="20">
    <location>
        <begin position="1358"/>
        <end position="1374"/>
    </location>
</feature>
<dbReference type="GO" id="GO:0072487">
    <property type="term" value="C:MSL complex"/>
    <property type="evidence" value="ECO:0007669"/>
    <property type="project" value="InterPro"/>
</dbReference>
<feature type="compositionally biased region" description="Basic and acidic residues" evidence="20">
    <location>
        <begin position="1094"/>
        <end position="1103"/>
    </location>
</feature>
<dbReference type="GO" id="GO:0008380">
    <property type="term" value="P:RNA splicing"/>
    <property type="evidence" value="ECO:0007669"/>
    <property type="project" value="UniProtKB-KW"/>
</dbReference>
<evidence type="ECO:0000256" key="12">
    <source>
        <dbReference type="ARBA" id="ARBA00023054"/>
    </source>
</evidence>
<dbReference type="GO" id="GO:0051028">
    <property type="term" value="P:mRNA transport"/>
    <property type="evidence" value="ECO:0007669"/>
    <property type="project" value="UniProtKB-KW"/>
</dbReference>
<comment type="subcellular location">
    <subcellularLocation>
        <location evidence="2">Cytoplasm</location>
    </subcellularLocation>
    <subcellularLocation>
        <location evidence="1">Nucleus speckle</location>
    </subcellularLocation>
    <subcellularLocation>
        <location evidence="3">Nucleus</location>
        <location evidence="3">Nucleoplasm</location>
    </subcellularLocation>
</comment>
<feature type="compositionally biased region" description="Basic and acidic residues" evidence="20">
    <location>
        <begin position="1022"/>
        <end position="1036"/>
    </location>
</feature>
<feature type="region of interest" description="Disordered" evidence="20">
    <location>
        <begin position="603"/>
        <end position="696"/>
    </location>
</feature>
<dbReference type="GO" id="GO:0016607">
    <property type="term" value="C:nuclear speck"/>
    <property type="evidence" value="ECO:0007669"/>
    <property type="project" value="UniProtKB-SubCell"/>
</dbReference>
<dbReference type="Pfam" id="PF09405">
    <property type="entry name" value="Btz"/>
    <property type="match status" value="1"/>
</dbReference>
<feature type="region of interest" description="Disordered" evidence="20">
    <location>
        <begin position="1313"/>
        <end position="1393"/>
    </location>
</feature>
<keyword evidence="12 19" id="KW-0175">Coiled coil</keyword>
<dbReference type="PANTHER" id="PTHR21656">
    <property type="entry name" value="MALE-SPECIFIC LETHAL-1 PROTEIN"/>
    <property type="match status" value="1"/>
</dbReference>
<dbReference type="GO" id="GO:0035145">
    <property type="term" value="C:exon-exon junction complex"/>
    <property type="evidence" value="ECO:0007669"/>
    <property type="project" value="InterPro"/>
</dbReference>
<dbReference type="GO" id="GO:0005737">
    <property type="term" value="C:cytoplasm"/>
    <property type="evidence" value="ECO:0007669"/>
    <property type="project" value="UniProtKB-SubCell"/>
</dbReference>
<feature type="domain" description="PEHE" evidence="21">
    <location>
        <begin position="472"/>
        <end position="591"/>
    </location>
</feature>
<keyword evidence="6" id="KW-0963">Cytoplasm</keyword>
<evidence type="ECO:0000256" key="1">
    <source>
        <dbReference type="ARBA" id="ARBA00004324"/>
    </source>
</evidence>
<proteinExistence type="inferred from homology"/>
<dbReference type="EMBL" id="VBQZ03000091">
    <property type="protein sequence ID" value="MXQ93115.1"/>
    <property type="molecule type" value="Genomic_DNA"/>
</dbReference>